<dbReference type="SUPFAM" id="SSF52540">
    <property type="entry name" value="P-loop containing nucleoside triphosphate hydrolases"/>
    <property type="match status" value="1"/>
</dbReference>
<gene>
    <name evidence="2" type="ORF">D2917_25415</name>
</gene>
<dbReference type="PANTHER" id="PTHR34985:SF1">
    <property type="entry name" value="SLR0554 PROTEIN"/>
    <property type="match status" value="1"/>
</dbReference>
<dbReference type="PANTHER" id="PTHR34985">
    <property type="entry name" value="SLR0554 PROTEIN"/>
    <property type="match status" value="1"/>
</dbReference>
<dbReference type="SMART" id="SM00943">
    <property type="entry name" value="Prim-Pol"/>
    <property type="match status" value="1"/>
</dbReference>
<protein>
    <recommendedName>
        <fullName evidence="1">DNA primase/polymerase bifunctional N-terminal domain-containing protein</fullName>
    </recommendedName>
</protein>
<dbReference type="CDD" id="cd04859">
    <property type="entry name" value="Prim_Pol"/>
    <property type="match status" value="1"/>
</dbReference>
<evidence type="ECO:0000259" key="1">
    <source>
        <dbReference type="SMART" id="SM00943"/>
    </source>
</evidence>
<evidence type="ECO:0000313" key="3">
    <source>
        <dbReference type="Proteomes" id="UP000325743"/>
    </source>
</evidence>
<dbReference type="Pfam" id="PF09250">
    <property type="entry name" value="Prim-Pol"/>
    <property type="match status" value="1"/>
</dbReference>
<dbReference type="EMBL" id="CP032519">
    <property type="protein sequence ID" value="QEZ47470.1"/>
    <property type="molecule type" value="Genomic_DNA"/>
</dbReference>
<dbReference type="InterPro" id="IPR015330">
    <property type="entry name" value="DNA_primase/pol_bifunc_N"/>
</dbReference>
<dbReference type="InterPro" id="IPR027417">
    <property type="entry name" value="P-loop_NTPase"/>
</dbReference>
<proteinExistence type="predicted"/>
<reference evidence="2 3" key="1">
    <citation type="submission" date="2018-09" db="EMBL/GenBank/DDBJ databases">
        <title>Complete genome sequence of Cupriavidus oxalaticus T2, a bacterium capable of phenol tolerance and degradation.</title>
        <authorList>
            <person name="Yan J."/>
        </authorList>
    </citation>
    <scope>NUCLEOTIDE SEQUENCE [LARGE SCALE GENOMIC DNA]</scope>
    <source>
        <strain evidence="2 3">T2</strain>
    </source>
</reference>
<dbReference type="Pfam" id="PF05272">
    <property type="entry name" value="VapE-like_dom"/>
    <property type="match status" value="1"/>
</dbReference>
<dbReference type="Proteomes" id="UP000325743">
    <property type="component" value="Chromosome 2"/>
</dbReference>
<organism evidence="2 3">
    <name type="scientific">Cupriavidus oxalaticus</name>
    <dbReference type="NCBI Taxonomy" id="96344"/>
    <lineage>
        <taxon>Bacteria</taxon>
        <taxon>Pseudomonadati</taxon>
        <taxon>Pseudomonadota</taxon>
        <taxon>Betaproteobacteria</taxon>
        <taxon>Burkholderiales</taxon>
        <taxon>Burkholderiaceae</taxon>
        <taxon>Cupriavidus</taxon>
    </lineage>
</organism>
<sequence>MSSASLKTRQIPAHVTNFVNAVGLSVHPSEVIDDGRPRRAGKFFYVLWGLPHPMGFAMRLGQGKPNSWCSRPLQSLGSWERRQYDMREKEAKAALNNALLDSLCSASDDSIESSGGDLKAHAQGNPLAHAPPTVNASLQAALDFAVRGWAVFPLKPEEKIPLTQHGFKDATTDPATIRQWWTQWPDANIGIATGCTSGLLVLDIDVKDGAAGAETLQQLESEHGGLQTRRVQTPSGGQHLYFNSGGDIGSRGKLLPGLDVRAEGGYVVAPPSVLGNGAYQWINPDDVPAPLPESLLPLLRGKREDAHAQDPPFSVDDLRVSDDIKALIREGAPRGQRSERLFGAIRAMVAAGHSDEEIASVLLDLANGLGEKPREQGRAWLSGEIKRARSKRDQTETLALPGAADSFKPDGTKRTIAPTVTNVTRALAMGSYFVRYDIFLDRLILERKADGERQPLKDSDYNRMQEALEHMGFLTPDESRLRSCVARVAEENSFDSLTEYMDALPPWDGVLRIDTFFTRYCCTEDTPYHTAAGRYLFTALAGRALNPGCKADGVIVLIGEQYVGKTSLIHALAPVVGGISTAGKIALDAKDDDTYRKMQGKTICEIAEMRGFGTREQEAIKDFISSTEDEWVPKYKELAHRAPRRTIFMATTNEREFLKDPTGNRRWFPVEVGTIEVDAVRQDLPQLLAEGKVLYQDAGVLYEEAMRQSAAVHDNHIKHSELHESIQEALAWKKEDGTRFGDTPFKLEDLLFHMQTGKTLAETPGHFRKEVVAELRLMGYDNPNLRYGGQQERRWLRKQPSREP</sequence>
<evidence type="ECO:0000313" key="2">
    <source>
        <dbReference type="EMBL" id="QEZ47470.1"/>
    </source>
</evidence>
<accession>A0A5P3VML8</accession>
<dbReference type="SUPFAM" id="SSF56747">
    <property type="entry name" value="Prim-pol domain"/>
    <property type="match status" value="1"/>
</dbReference>
<feature type="domain" description="DNA primase/polymerase bifunctional N-terminal" evidence="1">
    <location>
        <begin position="141"/>
        <end position="295"/>
    </location>
</feature>
<dbReference type="InterPro" id="IPR007936">
    <property type="entry name" value="VapE-like_dom"/>
</dbReference>
<name>A0A5P3VML8_9BURK</name>
<dbReference type="AlphaFoldDB" id="A0A5P3VML8"/>